<evidence type="ECO:0000313" key="2">
    <source>
        <dbReference type="Proteomes" id="UP000785679"/>
    </source>
</evidence>
<protein>
    <submittedName>
        <fullName evidence="1">Uncharacterized protein</fullName>
    </submittedName>
</protein>
<keyword evidence="2" id="KW-1185">Reference proteome</keyword>
<accession>A0A8J8NC28</accession>
<reference evidence="1" key="1">
    <citation type="submission" date="2019-06" db="EMBL/GenBank/DDBJ databases">
        <authorList>
            <person name="Zheng W."/>
        </authorList>
    </citation>
    <scope>NUCLEOTIDE SEQUENCE</scope>
    <source>
        <strain evidence="1">QDHG01</strain>
    </source>
</reference>
<dbReference type="Proteomes" id="UP000785679">
    <property type="component" value="Unassembled WGS sequence"/>
</dbReference>
<dbReference type="EMBL" id="RRYP01023525">
    <property type="protein sequence ID" value="TNV72218.1"/>
    <property type="molecule type" value="Genomic_DNA"/>
</dbReference>
<evidence type="ECO:0000313" key="1">
    <source>
        <dbReference type="EMBL" id="TNV72218.1"/>
    </source>
</evidence>
<sequence length="109" mass="12037">MISSIFPSSKERDGAGIAWGCYCSRLSGVRLEGWVEEGSLCNSLLQFLTYYCTLLQLKIWSFFKQISSHSYPQGCSPPRECLIHNHTQCPHSLLLTGGPLEALGGQVSI</sequence>
<dbReference type="AlphaFoldDB" id="A0A8J8NC28"/>
<organism evidence="1 2">
    <name type="scientific">Halteria grandinella</name>
    <dbReference type="NCBI Taxonomy" id="5974"/>
    <lineage>
        <taxon>Eukaryota</taxon>
        <taxon>Sar</taxon>
        <taxon>Alveolata</taxon>
        <taxon>Ciliophora</taxon>
        <taxon>Intramacronucleata</taxon>
        <taxon>Spirotrichea</taxon>
        <taxon>Stichotrichia</taxon>
        <taxon>Sporadotrichida</taxon>
        <taxon>Halteriidae</taxon>
        <taxon>Halteria</taxon>
    </lineage>
</organism>
<gene>
    <name evidence="1" type="ORF">FGO68_gene13743</name>
</gene>
<comment type="caution">
    <text evidence="1">The sequence shown here is derived from an EMBL/GenBank/DDBJ whole genome shotgun (WGS) entry which is preliminary data.</text>
</comment>
<name>A0A8J8NC28_HALGN</name>
<proteinExistence type="predicted"/>